<sequence length="763" mass="88021">MIHLKSYQEKAVKGLLENILEQLGTPGRRKKLVFKAPTGSGKTVTTAAFLARLVETLPQQTVIRRTQAAFIWLAPFKLHEQSFRAFQSFFAETRLLRPIKFEDVQDGRLQPNDVLFVNWESVNKDSNRYIREDERDQTLHRYVQRAIGDDTEVIIILDEAHLFASKGKRATELLDKLQAKIELDVSATPEFSSDYQTIIKRKEVVEAEMIKRHVLLNPDIEAHTGLTAQEGLLDEALQKRAALRDAYTALGIDINPLLLIQLPNDRAELSQEDQKIRDTVVNRLGIEHNISTQNGRLAVWLSDAKDKINLDGIEAPNAHVDVLLFKQAVSLGWDCPRAAILLIFRELKRETFTIQTVGRILRMPEQKHYPNEMLNVGYVYTDLSKDMIKVVADDMDYIVQQRALRKSPYEVLQLEAHRILNIRPERNRLGSKFKRIFLQTCEETYEISPAQHAEEYENNLQQLEKRLIRTNVRELEVHLPKDVELSGDIESKQVEKTLDVAKTAGELRPMFIRFCAQNTGNYAPADSTDVLSGALLTMGEVYFGFSAGSGEFKTMKLILFEENKDKFVALIDKALDRYAKFMEQQAAQKERKPEAYAWDVPVERIYNEYYEEQKSETHILTPLFVEKNASNPEVHFIEFLERHAEVIEWWYKNGVKTQNDFAVSYRNYKNQWSAFYVDFVIKLKNGTVALFDTKTLNSEPDFVAKHNALHQYIQDKRDQGKKMIGGVIVPEKKGDVRLWKYCENRIDNAHDTTGWVTLDLITL</sequence>
<evidence type="ECO:0000313" key="3">
    <source>
        <dbReference type="Proteomes" id="UP000251993"/>
    </source>
</evidence>
<accession>A0A344TQG3</accession>
<keyword evidence="2" id="KW-0255">Endonuclease</keyword>
<dbReference type="GO" id="GO:0061749">
    <property type="term" value="F:forked DNA-dependent helicase activity"/>
    <property type="evidence" value="ECO:0007669"/>
    <property type="project" value="TreeGrafter"/>
</dbReference>
<dbReference type="GO" id="GO:0016787">
    <property type="term" value="F:hydrolase activity"/>
    <property type="evidence" value="ECO:0007669"/>
    <property type="project" value="InterPro"/>
</dbReference>
<evidence type="ECO:0000313" key="2">
    <source>
        <dbReference type="EMBL" id="AXE20884.1"/>
    </source>
</evidence>
<keyword evidence="2" id="KW-0540">Nuclease</keyword>
<dbReference type="PANTHER" id="PTHR47396:SF1">
    <property type="entry name" value="ATP-DEPENDENT HELICASE IRC3-RELATED"/>
    <property type="match status" value="1"/>
</dbReference>
<dbReference type="Gene3D" id="3.40.50.300">
    <property type="entry name" value="P-loop containing nucleotide triphosphate hydrolases"/>
    <property type="match status" value="2"/>
</dbReference>
<dbReference type="EMBL" id="CP030850">
    <property type="protein sequence ID" value="AXE20884.1"/>
    <property type="molecule type" value="Genomic_DNA"/>
</dbReference>
<feature type="domain" description="Helicase ATP-binding" evidence="1">
    <location>
        <begin position="1"/>
        <end position="223"/>
    </location>
</feature>
<dbReference type="GO" id="GO:0004519">
    <property type="term" value="F:endonuclease activity"/>
    <property type="evidence" value="ECO:0007669"/>
    <property type="project" value="UniProtKB-KW"/>
</dbReference>
<dbReference type="PANTHER" id="PTHR47396">
    <property type="entry name" value="TYPE I RESTRICTION ENZYME ECOKI R PROTEIN"/>
    <property type="match status" value="1"/>
</dbReference>
<evidence type="ECO:0000259" key="1">
    <source>
        <dbReference type="SMART" id="SM00487"/>
    </source>
</evidence>
<dbReference type="InterPro" id="IPR050742">
    <property type="entry name" value="Helicase_Restrict-Modif_Enz"/>
</dbReference>
<dbReference type="KEGG" id="run:DR864_25670"/>
<dbReference type="SUPFAM" id="SSF52540">
    <property type="entry name" value="P-loop containing nucleoside triphosphate hydrolases"/>
    <property type="match status" value="2"/>
</dbReference>
<proteinExistence type="predicted"/>
<reference evidence="2 3" key="1">
    <citation type="submission" date="2018-07" db="EMBL/GenBank/DDBJ databases">
        <title>Genome sequencing of Runella.</title>
        <authorList>
            <person name="Baek M.-G."/>
            <person name="Yi H."/>
        </authorList>
    </citation>
    <scope>NUCLEOTIDE SEQUENCE [LARGE SCALE GENOMIC DNA]</scope>
    <source>
        <strain evidence="2 3">HYN0085</strain>
    </source>
</reference>
<gene>
    <name evidence="2" type="ORF">DR864_25670</name>
</gene>
<protein>
    <submittedName>
        <fullName evidence="2">Restriction endonuclease subunit R</fullName>
    </submittedName>
</protein>
<dbReference type="OrthoDB" id="9804145at2"/>
<dbReference type="Proteomes" id="UP000251993">
    <property type="component" value="Chromosome"/>
</dbReference>
<organism evidence="2 3">
    <name type="scientific">Runella rosea</name>
    <dbReference type="NCBI Taxonomy" id="2259595"/>
    <lineage>
        <taxon>Bacteria</taxon>
        <taxon>Pseudomonadati</taxon>
        <taxon>Bacteroidota</taxon>
        <taxon>Cytophagia</taxon>
        <taxon>Cytophagales</taxon>
        <taxon>Spirosomataceae</taxon>
        <taxon>Runella</taxon>
    </lineage>
</organism>
<dbReference type="InterPro" id="IPR027417">
    <property type="entry name" value="P-loop_NTPase"/>
</dbReference>
<dbReference type="Pfam" id="PF04851">
    <property type="entry name" value="ResIII"/>
    <property type="match status" value="1"/>
</dbReference>
<name>A0A344TQG3_9BACT</name>
<dbReference type="SMART" id="SM00487">
    <property type="entry name" value="DEXDc"/>
    <property type="match status" value="1"/>
</dbReference>
<dbReference type="REBASE" id="258885">
    <property type="entry name" value="Rsp85ORF25675P"/>
</dbReference>
<dbReference type="GO" id="GO:0005524">
    <property type="term" value="F:ATP binding"/>
    <property type="evidence" value="ECO:0007669"/>
    <property type="project" value="InterPro"/>
</dbReference>
<dbReference type="InterPro" id="IPR006935">
    <property type="entry name" value="Helicase/UvrB_N"/>
</dbReference>
<dbReference type="RefSeq" id="WP_114069645.1">
    <property type="nucleotide sequence ID" value="NZ_CP030850.1"/>
</dbReference>
<dbReference type="GO" id="GO:0036121">
    <property type="term" value="F:double-stranded DNA helicase activity"/>
    <property type="evidence" value="ECO:0007669"/>
    <property type="project" value="TreeGrafter"/>
</dbReference>
<keyword evidence="2" id="KW-0378">Hydrolase</keyword>
<keyword evidence="3" id="KW-1185">Reference proteome</keyword>
<dbReference type="InterPro" id="IPR014001">
    <property type="entry name" value="Helicase_ATP-bd"/>
</dbReference>
<dbReference type="GO" id="GO:0000403">
    <property type="term" value="F:Y-form DNA binding"/>
    <property type="evidence" value="ECO:0007669"/>
    <property type="project" value="TreeGrafter"/>
</dbReference>
<dbReference type="AlphaFoldDB" id="A0A344TQG3"/>